<evidence type="ECO:0000256" key="1">
    <source>
        <dbReference type="SAM" id="MobiDB-lite"/>
    </source>
</evidence>
<organism evidence="2 3">
    <name type="scientific">Entomortierella chlamydospora</name>
    <dbReference type="NCBI Taxonomy" id="101097"/>
    <lineage>
        <taxon>Eukaryota</taxon>
        <taxon>Fungi</taxon>
        <taxon>Fungi incertae sedis</taxon>
        <taxon>Mucoromycota</taxon>
        <taxon>Mortierellomycotina</taxon>
        <taxon>Mortierellomycetes</taxon>
        <taxon>Mortierellales</taxon>
        <taxon>Mortierellaceae</taxon>
        <taxon>Entomortierella</taxon>
    </lineage>
</organism>
<reference evidence="2" key="1">
    <citation type="journal article" date="2020" name="Fungal Divers.">
        <title>Resolving the Mortierellaceae phylogeny through synthesis of multi-gene phylogenetics and phylogenomics.</title>
        <authorList>
            <person name="Vandepol N."/>
            <person name="Liber J."/>
            <person name="Desiro A."/>
            <person name="Na H."/>
            <person name="Kennedy M."/>
            <person name="Barry K."/>
            <person name="Grigoriev I.V."/>
            <person name="Miller A.N."/>
            <person name="O'Donnell K."/>
            <person name="Stajich J.E."/>
            <person name="Bonito G."/>
        </authorList>
    </citation>
    <scope>NUCLEOTIDE SEQUENCE</scope>
    <source>
        <strain evidence="2">NRRL 2769</strain>
    </source>
</reference>
<evidence type="ECO:0000313" key="2">
    <source>
        <dbReference type="EMBL" id="KAG0016956.1"/>
    </source>
</evidence>
<dbReference type="AlphaFoldDB" id="A0A9P6MY65"/>
<name>A0A9P6MY65_9FUNG</name>
<evidence type="ECO:0000313" key="3">
    <source>
        <dbReference type="Proteomes" id="UP000703661"/>
    </source>
</evidence>
<protein>
    <submittedName>
        <fullName evidence="2">Uncharacterized protein</fullName>
    </submittedName>
</protein>
<gene>
    <name evidence="2" type="ORF">BGZ80_008746</name>
</gene>
<keyword evidence="3" id="KW-1185">Reference proteome</keyword>
<feature type="region of interest" description="Disordered" evidence="1">
    <location>
        <begin position="45"/>
        <end position="112"/>
    </location>
</feature>
<sequence>MSNCPLCGDTVAKFAISFHAEFMMCSNEDCVYPFQDDTNFKASIIDKRPPGALNASRKRKALSTPEDSTSDANPKLTKKPRPVDSLKTKSSKKPLSGLSAAPTPPSNIDNSISAIPTADSAVALSTMTSIPSIESSTASLESITTALDGLDAIIAASSTKSTATQPVTQSSIPASPVEAVPDLIFDFLPSGSWTTPVTPPDKPAHSDINSKANVMGSSLGSATATAKSLETLLFDDEFDIDFGALQGVDPALEFDPDFEAMLRQQL</sequence>
<proteinExistence type="predicted"/>
<accession>A0A9P6MY65</accession>
<dbReference type="Proteomes" id="UP000703661">
    <property type="component" value="Unassembled WGS sequence"/>
</dbReference>
<dbReference type="EMBL" id="JAAAID010000485">
    <property type="protein sequence ID" value="KAG0016956.1"/>
    <property type="molecule type" value="Genomic_DNA"/>
</dbReference>
<comment type="caution">
    <text evidence="2">The sequence shown here is derived from an EMBL/GenBank/DDBJ whole genome shotgun (WGS) entry which is preliminary data.</text>
</comment>